<dbReference type="EMBL" id="LGCN01000120">
    <property type="protein sequence ID" value="KOT40565.1"/>
    <property type="molecule type" value="Genomic_DNA"/>
</dbReference>
<dbReference type="AlphaFoldDB" id="A0A0M8QT70"/>
<reference evidence="4 5" key="1">
    <citation type="submission" date="2015-07" db="EMBL/GenBank/DDBJ databases">
        <authorList>
            <person name="Noorani M."/>
        </authorList>
    </citation>
    <scope>NUCLEOTIDE SEQUENCE [LARGE SCALE GENOMIC DNA]</scope>
    <source>
        <strain evidence="4 5">NRRL B-24567</strain>
    </source>
</reference>
<keyword evidence="5" id="KW-1185">Reference proteome</keyword>
<dbReference type="GO" id="GO:0012505">
    <property type="term" value="C:endomembrane system"/>
    <property type="evidence" value="ECO:0007669"/>
    <property type="project" value="UniProtKB-SubCell"/>
</dbReference>
<evidence type="ECO:0000313" key="5">
    <source>
        <dbReference type="Proteomes" id="UP000037773"/>
    </source>
</evidence>
<sequence>MDAATVGIAVLVGVALLFVLIGLLVVSKLFRKVEQGKALIVSKVRRVDVTFTGSVVLPVLHKAEVMDISVKTIEITRAGKEGLICRDNIRADIRITFFVKVNKTVEDVIKVAQAVGTARASDRNTLQELFHAKFSEALKTVGKQMDFTDLYTKREELRYRIIEVIGVDLSGYHLEDAAIDYLEQTPLTQLDPGNVLDAQGIRKITELTAVEHVRTNEAQRNEQKEITRQDVDAREAILELERRQADAEIKQRREIETVRAREEAETARVVEEERLRAQSAFLRTEEQLGVQRENQAREVAVAAKNRERVIAVESERIEKDRLLEVIARERETQLTRIAADKEVEAEKREIAEVVRERVAVDRTVAEQEESILRLRAVEEAERRRQAVIIAAEAEAQEQLVKDIKAAEAAEQAATHRAAEELTLAEARLKTADLDARAKLRLAEGVQAESAAEGLAAVQVRDKEAEVIEKAGRAEAEATQARLRAEAEGARAKALADAEAIGGKLRAEAAGLTEKAAAMAALDEASRGHEEYRLRLEAEKDIRLAGLEVQRQVAEAQATVLATGLENADINIVGGESVFLDRLVSSIALGKSVDGFVQHSETAQALAGPWLDGSASFTDDLSRVLSSVSTADVQNLTVSALLMRLMQQGGENTGRFEELIEKAGELGLSDTPLAVPNGRARA</sequence>
<keyword evidence="3" id="KW-0812">Transmembrane</keyword>
<organism evidence="4 5">
    <name type="scientific">Streptomyces caelestis</name>
    <dbReference type="NCBI Taxonomy" id="36816"/>
    <lineage>
        <taxon>Bacteria</taxon>
        <taxon>Bacillati</taxon>
        <taxon>Actinomycetota</taxon>
        <taxon>Actinomycetes</taxon>
        <taxon>Kitasatosporales</taxon>
        <taxon>Streptomycetaceae</taxon>
        <taxon>Streptomyces</taxon>
    </lineage>
</organism>
<dbReference type="RefSeq" id="WP_030824379.1">
    <property type="nucleotide sequence ID" value="NZ_LGCN01000120.1"/>
</dbReference>
<proteinExistence type="predicted"/>
<evidence type="ECO:0000256" key="2">
    <source>
        <dbReference type="SAM" id="Coils"/>
    </source>
</evidence>
<dbReference type="Proteomes" id="UP000037773">
    <property type="component" value="Unassembled WGS sequence"/>
</dbReference>
<evidence type="ECO:0000256" key="1">
    <source>
        <dbReference type="ARBA" id="ARBA00004308"/>
    </source>
</evidence>
<dbReference type="PANTHER" id="PTHR13806:SF31">
    <property type="entry name" value="FLOTILLIN-LIKE PROTEIN 1-RELATED"/>
    <property type="match status" value="1"/>
</dbReference>
<name>A0A0M8QT70_9ACTN</name>
<dbReference type="Gene3D" id="3.30.479.30">
    <property type="entry name" value="Band 7 domain"/>
    <property type="match status" value="1"/>
</dbReference>
<feature type="coiled-coil region" evidence="2">
    <location>
        <begin position="336"/>
        <end position="397"/>
    </location>
</feature>
<dbReference type="OrthoDB" id="9815577at2"/>
<comment type="subcellular location">
    <subcellularLocation>
        <location evidence="1">Endomembrane system</location>
    </subcellularLocation>
</comment>
<keyword evidence="3" id="KW-1133">Transmembrane helix</keyword>
<evidence type="ECO:0000256" key="3">
    <source>
        <dbReference type="SAM" id="Phobius"/>
    </source>
</evidence>
<accession>A0A0M8QT70</accession>
<dbReference type="PANTHER" id="PTHR13806">
    <property type="entry name" value="FLOTILLIN-RELATED"/>
    <property type="match status" value="1"/>
</dbReference>
<dbReference type="InterPro" id="IPR027705">
    <property type="entry name" value="Flotillin_fam"/>
</dbReference>
<dbReference type="PATRIC" id="fig|36816.3.peg.2703"/>
<evidence type="ECO:0008006" key="6">
    <source>
        <dbReference type="Google" id="ProtNLM"/>
    </source>
</evidence>
<dbReference type="CDD" id="cd03399">
    <property type="entry name" value="SPFH_flotillin"/>
    <property type="match status" value="1"/>
</dbReference>
<dbReference type="InterPro" id="IPR036013">
    <property type="entry name" value="Band_7/SPFH_dom_sf"/>
</dbReference>
<comment type="caution">
    <text evidence="4">The sequence shown here is derived from an EMBL/GenBank/DDBJ whole genome shotgun (WGS) entry which is preliminary data.</text>
</comment>
<protein>
    <recommendedName>
        <fullName evidence="6">Band 7 domain-containing protein</fullName>
    </recommendedName>
</protein>
<dbReference type="SUPFAM" id="SSF117892">
    <property type="entry name" value="Band 7/SPFH domain"/>
    <property type="match status" value="1"/>
</dbReference>
<keyword evidence="2" id="KW-0175">Coiled coil</keyword>
<dbReference type="GO" id="GO:0005886">
    <property type="term" value="C:plasma membrane"/>
    <property type="evidence" value="ECO:0007669"/>
    <property type="project" value="TreeGrafter"/>
</dbReference>
<feature type="transmembrane region" description="Helical" evidence="3">
    <location>
        <begin position="6"/>
        <end position="26"/>
    </location>
</feature>
<evidence type="ECO:0000313" key="4">
    <source>
        <dbReference type="EMBL" id="KOT40565.1"/>
    </source>
</evidence>
<keyword evidence="3" id="KW-0472">Membrane</keyword>
<gene>
    <name evidence="4" type="ORF">ADK41_12555</name>
</gene>